<name>C5C3M5_BEUC1</name>
<organism evidence="3 4">
    <name type="scientific">Beutenbergia cavernae (strain ATCC BAA-8 / DSM 12333 / CCUG 43141 / JCM 11478 / NBRC 16432 / NCIMB 13614 / HKI 0122)</name>
    <dbReference type="NCBI Taxonomy" id="471853"/>
    <lineage>
        <taxon>Bacteria</taxon>
        <taxon>Bacillati</taxon>
        <taxon>Actinomycetota</taxon>
        <taxon>Actinomycetes</taxon>
        <taxon>Micrococcales</taxon>
        <taxon>Beutenbergiaceae</taxon>
        <taxon>Beutenbergia</taxon>
    </lineage>
</organism>
<feature type="domain" description="Transcription regulator PadR C-terminal" evidence="2">
    <location>
        <begin position="93"/>
        <end position="166"/>
    </location>
</feature>
<dbReference type="PANTHER" id="PTHR43252:SF6">
    <property type="entry name" value="NEGATIVE TRANSCRIPTION REGULATOR PADR"/>
    <property type="match status" value="1"/>
</dbReference>
<dbReference type="Gene3D" id="6.10.140.190">
    <property type="match status" value="1"/>
</dbReference>
<dbReference type="OrthoDB" id="3186544at2"/>
<feature type="domain" description="Transcription regulator PadR N-terminal" evidence="1">
    <location>
        <begin position="7"/>
        <end position="80"/>
    </location>
</feature>
<dbReference type="RefSeq" id="WP_015884171.1">
    <property type="nucleotide sequence ID" value="NC_012669.1"/>
</dbReference>
<gene>
    <name evidence="3" type="ordered locus">Bcav_3692</name>
</gene>
<dbReference type="Proteomes" id="UP000007962">
    <property type="component" value="Chromosome"/>
</dbReference>
<dbReference type="InterPro" id="IPR036388">
    <property type="entry name" value="WH-like_DNA-bd_sf"/>
</dbReference>
<dbReference type="AlphaFoldDB" id="C5C3M5"/>
<dbReference type="STRING" id="471853.Bcav_3692"/>
<dbReference type="InterPro" id="IPR005149">
    <property type="entry name" value="Tscrpt_reg_PadR_N"/>
</dbReference>
<evidence type="ECO:0000313" key="3">
    <source>
        <dbReference type="EMBL" id="ACQ81934.1"/>
    </source>
</evidence>
<evidence type="ECO:0000313" key="4">
    <source>
        <dbReference type="Proteomes" id="UP000007962"/>
    </source>
</evidence>
<sequence>MELRHAILGLLSIQPLSGYDLGRAFAGTVAHFWYADQSQIYRTLDRLAADGAIETERIRQQTHPDRKVHTLTDRGRAELTAWLTSPLEPERPKEPFLARLFFAAELGVEGVERLLEERERQTREVLERLRAITVPAGDRAAVLQQATLSSGIAHAEAELEWLADTRRRNAGAVEQS</sequence>
<dbReference type="PANTHER" id="PTHR43252">
    <property type="entry name" value="TRANSCRIPTIONAL REGULATOR YQJI"/>
    <property type="match status" value="1"/>
</dbReference>
<dbReference type="InterPro" id="IPR036390">
    <property type="entry name" value="WH_DNA-bd_sf"/>
</dbReference>
<dbReference type="Gene3D" id="1.10.10.10">
    <property type="entry name" value="Winged helix-like DNA-binding domain superfamily/Winged helix DNA-binding domain"/>
    <property type="match status" value="1"/>
</dbReference>
<reference evidence="3 4" key="1">
    <citation type="journal article" date="2009" name="Stand. Genomic Sci.">
        <title>Complete genome sequence of Beutenbergia cavernae type strain (HKI 0122).</title>
        <authorList>
            <person name="Land M."/>
            <person name="Pukall R."/>
            <person name="Abt B."/>
            <person name="Goker M."/>
            <person name="Rohde M."/>
            <person name="Glavina Del Rio T."/>
            <person name="Tice H."/>
            <person name="Copeland A."/>
            <person name="Cheng J.F."/>
            <person name="Lucas S."/>
            <person name="Chen F."/>
            <person name="Nolan M."/>
            <person name="Bruce D."/>
            <person name="Goodwin L."/>
            <person name="Pitluck S."/>
            <person name="Ivanova N."/>
            <person name="Mavromatis K."/>
            <person name="Ovchinnikova G."/>
            <person name="Pati A."/>
            <person name="Chen A."/>
            <person name="Palaniappan K."/>
            <person name="Hauser L."/>
            <person name="Chang Y.J."/>
            <person name="Jefferies C.C."/>
            <person name="Saunders E."/>
            <person name="Brettin T."/>
            <person name="Detter J.C."/>
            <person name="Han C."/>
            <person name="Chain P."/>
            <person name="Bristow J."/>
            <person name="Eisen J.A."/>
            <person name="Markowitz V."/>
            <person name="Hugenholtz P."/>
            <person name="Kyrpides N.C."/>
            <person name="Klenk H.P."/>
            <person name="Lapidus A."/>
        </authorList>
    </citation>
    <scope>NUCLEOTIDE SEQUENCE [LARGE SCALE GENOMIC DNA]</scope>
    <source>
        <strain evidence="4">ATCC BAA-8 / DSM 12333 / NBRC 16432</strain>
    </source>
</reference>
<evidence type="ECO:0000259" key="2">
    <source>
        <dbReference type="Pfam" id="PF10400"/>
    </source>
</evidence>
<keyword evidence="4" id="KW-1185">Reference proteome</keyword>
<evidence type="ECO:0000259" key="1">
    <source>
        <dbReference type="Pfam" id="PF03551"/>
    </source>
</evidence>
<dbReference type="eggNOG" id="COG1695">
    <property type="taxonomic scope" value="Bacteria"/>
</dbReference>
<dbReference type="InterPro" id="IPR018309">
    <property type="entry name" value="Tscrpt_reg_PadR_C"/>
</dbReference>
<accession>C5C3M5</accession>
<protein>
    <submittedName>
        <fullName evidence="3">Transcriptional regulator, PadR-like family</fullName>
    </submittedName>
</protein>
<proteinExistence type="predicted"/>
<dbReference type="HOGENOM" id="CLU_089258_1_3_11"/>
<dbReference type="EMBL" id="CP001618">
    <property type="protein sequence ID" value="ACQ81934.1"/>
    <property type="molecule type" value="Genomic_DNA"/>
</dbReference>
<dbReference type="KEGG" id="bcv:Bcav_3692"/>
<dbReference type="SUPFAM" id="SSF46785">
    <property type="entry name" value="Winged helix' DNA-binding domain"/>
    <property type="match status" value="1"/>
</dbReference>
<dbReference type="Pfam" id="PF10400">
    <property type="entry name" value="Vir_act_alpha_C"/>
    <property type="match status" value="1"/>
</dbReference>
<dbReference type="Pfam" id="PF03551">
    <property type="entry name" value="PadR"/>
    <property type="match status" value="1"/>
</dbReference>